<organism evidence="13 14">
    <name type="scientific">Methylotuvimicrobium alcaliphilum (strain DSM 19304 / NCIMB 14124 / VKM B-2133 / 20Z)</name>
    <name type="common">Methylomicrobium alcaliphilum</name>
    <dbReference type="NCBI Taxonomy" id="1091494"/>
    <lineage>
        <taxon>Bacteria</taxon>
        <taxon>Pseudomonadati</taxon>
        <taxon>Pseudomonadota</taxon>
        <taxon>Gammaproteobacteria</taxon>
        <taxon>Methylococcales</taxon>
        <taxon>Methylococcaceae</taxon>
        <taxon>Methylotuvimicrobium</taxon>
    </lineage>
</organism>
<evidence type="ECO:0000256" key="1">
    <source>
        <dbReference type="ARBA" id="ARBA00004571"/>
    </source>
</evidence>
<dbReference type="InterPro" id="IPR036942">
    <property type="entry name" value="Beta-barrel_TonB_sf"/>
</dbReference>
<dbReference type="PANTHER" id="PTHR30442">
    <property type="entry name" value="IRON III DICITRATE TRANSPORT PROTEIN FECA"/>
    <property type="match status" value="1"/>
</dbReference>
<dbReference type="SUPFAM" id="SSF56935">
    <property type="entry name" value="Porins"/>
    <property type="match status" value="1"/>
</dbReference>
<feature type="domain" description="TonB-dependent receptor plug" evidence="12">
    <location>
        <begin position="48"/>
        <end position="158"/>
    </location>
</feature>
<dbReference type="GO" id="GO:0033214">
    <property type="term" value="P:siderophore-iron import into cell"/>
    <property type="evidence" value="ECO:0007669"/>
    <property type="project" value="TreeGrafter"/>
</dbReference>
<dbReference type="InterPro" id="IPR012910">
    <property type="entry name" value="Plug_dom"/>
</dbReference>
<evidence type="ECO:0000256" key="4">
    <source>
        <dbReference type="ARBA" id="ARBA00022692"/>
    </source>
</evidence>
<keyword evidence="4 8" id="KW-0812">Transmembrane</keyword>
<dbReference type="Gene3D" id="2.40.170.20">
    <property type="entry name" value="TonB-dependent receptor, beta-barrel domain"/>
    <property type="match status" value="1"/>
</dbReference>
<evidence type="ECO:0000256" key="2">
    <source>
        <dbReference type="ARBA" id="ARBA00022448"/>
    </source>
</evidence>
<keyword evidence="2 8" id="KW-0813">Transport</keyword>
<evidence type="ECO:0000259" key="11">
    <source>
        <dbReference type="Pfam" id="PF00593"/>
    </source>
</evidence>
<feature type="chain" id="PRO_5003468242" evidence="10">
    <location>
        <begin position="27"/>
        <end position="763"/>
    </location>
</feature>
<dbReference type="InterPro" id="IPR000531">
    <property type="entry name" value="Beta-barrel_TonB"/>
</dbReference>
<dbReference type="RefSeq" id="WP_014147052.1">
    <property type="nucleotide sequence ID" value="NC_016112.1"/>
</dbReference>
<evidence type="ECO:0000259" key="12">
    <source>
        <dbReference type="Pfam" id="PF07715"/>
    </source>
</evidence>
<comment type="subcellular location">
    <subcellularLocation>
        <location evidence="1 8">Cell outer membrane</location>
        <topology evidence="1 8">Multi-pass membrane protein</topology>
    </subcellularLocation>
</comment>
<reference evidence="13" key="2">
    <citation type="journal article" date="2012" name="J. Bacteriol.">
        <title>Genome sequence of the haloalkaliphilic methanotrophic bacterium Methylomicrobium alcaliphilum 20Z.</title>
        <authorList>
            <person name="Vuilleumier S."/>
            <person name="Khmelenina V.N."/>
            <person name="Bringel F."/>
            <person name="Reshetnikov A.S."/>
            <person name="Lajus A."/>
            <person name="Mangenot S."/>
            <person name="Rouy Z."/>
            <person name="Op den Camp H.J."/>
            <person name="Jetten M.S."/>
            <person name="Dispirito A.A."/>
            <person name="Dunfield P."/>
            <person name="Klotz M.G."/>
            <person name="Semrau J.D."/>
            <person name="Stein L.Y."/>
            <person name="Barbe V."/>
            <person name="Medigue C."/>
            <person name="Trotsenko Y.A."/>
            <person name="Kalyuzhnaya M.G."/>
        </authorList>
    </citation>
    <scope>NUCLEOTIDE SEQUENCE</scope>
    <source>
        <strain evidence="13">20Z</strain>
    </source>
</reference>
<dbReference type="AlphaFoldDB" id="G4SZ94"/>
<dbReference type="InterPro" id="IPR039426">
    <property type="entry name" value="TonB-dep_rcpt-like"/>
</dbReference>
<evidence type="ECO:0000256" key="7">
    <source>
        <dbReference type="ARBA" id="ARBA00023237"/>
    </source>
</evidence>
<proteinExistence type="inferred from homology"/>
<keyword evidence="14" id="KW-1185">Reference proteome</keyword>
<dbReference type="PATRIC" id="fig|271065.3.peg.562"/>
<dbReference type="Proteomes" id="UP000008315">
    <property type="component" value="Chromosome"/>
</dbReference>
<sequence>MFHSKRVIGSLSLACLSFGIAPQAQGVDKDAPPTVLDTVKIIGDPDKARDMPASAHYIDTSDIRDQTYSDINRILRKAPGVNIREEDGFGLFPNISFRGVDTTRSAKITVMEDGVLTAPAPYSAPAAYFNPAGGRMSGIEVMKGGSQVKYGPHITGGVLNYLSTPIPEDGKAYLKTIYGSYDEVRSHGYVGNTHDTEFGRFGYLVEGFYRRSDGFKTIDSTTGFEGSDRTGFSQVEPMIRLSWEPNTEMYQRLEVKFGYSNMDADETYLGLSEADFRNDPYRRYAASRFDNITTEHFRGFARYFISPTDDLDIVTTAYYSEFARNWSKLQDIRGGAPGNMGLASALAGANGGLGLDCLKGRVNCGLRVRDNNREYYLGGVESVANYRFDLGATHHELSGGFRYHEDGEKRHQHQITYSQDANGVITGNNFGDSLDTLPGGQNNAKSDTRAYAFFLKDRIEFGNWGFTPGIRYEHLYQEYKKHVPLDRQRTVADTVSTSFDLYAGGASLDYKFNDEWMVFGSVHRGFSPPGPSDIEAKREAETNNAYELGMRFAKGAFSAEVIGFYTQFENLIVVNSIGGAGADFGENFGEVDTRGVELALNFDAGQAFGWGFRNPYFVSFTYTDTVQLNDAASTDAESIFSFGKKGNRVPYIPEYAVSFGSGIHFDKWGVDVTGNYVGETYTSANNTSLQIDGNGNPDSRFGKTDDYVIVDVSAYYQVTKGIKLLGGVQNANNEEYNVSRQPYGPRPGMPIFAYGGFELDFDI</sequence>
<keyword evidence="7 8" id="KW-0998">Cell outer membrane</keyword>
<evidence type="ECO:0000313" key="13">
    <source>
        <dbReference type="EMBL" id="CCE22244.1"/>
    </source>
</evidence>
<dbReference type="Pfam" id="PF07715">
    <property type="entry name" value="Plug"/>
    <property type="match status" value="1"/>
</dbReference>
<evidence type="ECO:0000256" key="9">
    <source>
        <dbReference type="RuleBase" id="RU003357"/>
    </source>
</evidence>
<keyword evidence="3 8" id="KW-1134">Transmembrane beta strand</keyword>
<accession>G4SZ94</accession>
<keyword evidence="5 9" id="KW-0798">TonB box</keyword>
<dbReference type="PROSITE" id="PS52016">
    <property type="entry name" value="TONB_DEPENDENT_REC_3"/>
    <property type="match status" value="1"/>
</dbReference>
<keyword evidence="10" id="KW-0732">Signal</keyword>
<feature type="domain" description="TonB-dependent receptor-like beta-barrel" evidence="11">
    <location>
        <begin position="260"/>
        <end position="730"/>
    </location>
</feature>
<feature type="signal peptide" evidence="10">
    <location>
        <begin position="1"/>
        <end position="26"/>
    </location>
</feature>
<protein>
    <submittedName>
        <fullName evidence="13">TonB-dependent receptor</fullName>
    </submittedName>
</protein>
<evidence type="ECO:0000256" key="5">
    <source>
        <dbReference type="ARBA" id="ARBA00023077"/>
    </source>
</evidence>
<dbReference type="Pfam" id="PF00593">
    <property type="entry name" value="TonB_dep_Rec_b-barrel"/>
    <property type="match status" value="1"/>
</dbReference>
<dbReference type="EMBL" id="FO082060">
    <property type="protein sequence ID" value="CCE22244.1"/>
    <property type="molecule type" value="Genomic_DNA"/>
</dbReference>
<name>G4SZ94_META2</name>
<keyword evidence="13" id="KW-0675">Receptor</keyword>
<keyword evidence="6 8" id="KW-0472">Membrane</keyword>
<dbReference type="KEGG" id="mah:MEALZ_0546"/>
<evidence type="ECO:0000256" key="3">
    <source>
        <dbReference type="ARBA" id="ARBA00022452"/>
    </source>
</evidence>
<dbReference type="STRING" id="1091494.MEALZ_0546"/>
<reference evidence="13" key="1">
    <citation type="submission" date="2011-10" db="EMBL/GenBank/DDBJ databases">
        <authorList>
            <person name="Genoscope - CEA"/>
        </authorList>
    </citation>
    <scope>NUCLEOTIDE SEQUENCE</scope>
    <source>
        <strain evidence="13">20Z</strain>
    </source>
</reference>
<dbReference type="HOGENOM" id="CLU_008287_17_0_6"/>
<evidence type="ECO:0000256" key="10">
    <source>
        <dbReference type="SAM" id="SignalP"/>
    </source>
</evidence>
<gene>
    <name evidence="13" type="ordered locus">MEALZ_0546</name>
</gene>
<evidence type="ECO:0000313" key="14">
    <source>
        <dbReference type="Proteomes" id="UP000008315"/>
    </source>
</evidence>
<dbReference type="Gene3D" id="2.170.130.10">
    <property type="entry name" value="TonB-dependent receptor, plug domain"/>
    <property type="match status" value="1"/>
</dbReference>
<evidence type="ECO:0000256" key="6">
    <source>
        <dbReference type="ARBA" id="ARBA00023136"/>
    </source>
</evidence>
<evidence type="ECO:0000256" key="8">
    <source>
        <dbReference type="PROSITE-ProRule" id="PRU01360"/>
    </source>
</evidence>
<dbReference type="PANTHER" id="PTHR30442:SF0">
    <property type="entry name" value="FE(3+) DICITRATE TRANSPORT PROTEIN FECA"/>
    <property type="match status" value="1"/>
</dbReference>
<dbReference type="GO" id="GO:0009279">
    <property type="term" value="C:cell outer membrane"/>
    <property type="evidence" value="ECO:0007669"/>
    <property type="project" value="UniProtKB-SubCell"/>
</dbReference>
<dbReference type="InterPro" id="IPR037066">
    <property type="entry name" value="Plug_dom_sf"/>
</dbReference>
<comment type="similarity">
    <text evidence="8 9">Belongs to the TonB-dependent receptor family.</text>
</comment>